<dbReference type="PANTHER" id="PTHR43323:SF2">
    <property type="entry name" value="HYDROXYMETHYLGLUTARYL-COA SYNTHASE"/>
    <property type="match status" value="1"/>
</dbReference>
<dbReference type="GO" id="GO:0004421">
    <property type="term" value="F:hydroxymethylglutaryl-CoA synthase activity"/>
    <property type="evidence" value="ECO:0007669"/>
    <property type="project" value="TreeGrafter"/>
</dbReference>
<dbReference type="SUPFAM" id="SSF53901">
    <property type="entry name" value="Thiolase-like"/>
    <property type="match status" value="1"/>
</dbReference>
<dbReference type="GO" id="GO:0006696">
    <property type="term" value="P:ergosterol biosynthetic process"/>
    <property type="evidence" value="ECO:0007669"/>
    <property type="project" value="TreeGrafter"/>
</dbReference>
<dbReference type="AlphaFoldDB" id="A0A367IYZ7"/>
<dbReference type="GO" id="GO:0006084">
    <property type="term" value="P:acetyl-CoA metabolic process"/>
    <property type="evidence" value="ECO:0007669"/>
    <property type="project" value="TreeGrafter"/>
</dbReference>
<name>A0A367IYZ7_RHIAZ</name>
<feature type="non-terminal residue" evidence="3">
    <location>
        <position position="85"/>
    </location>
</feature>
<evidence type="ECO:0000313" key="3">
    <source>
        <dbReference type="EMBL" id="RCH82908.1"/>
    </source>
</evidence>
<reference evidence="3 4" key="1">
    <citation type="journal article" date="2018" name="G3 (Bethesda)">
        <title>Phylogenetic and Phylogenomic Definition of Rhizopus Species.</title>
        <authorList>
            <person name="Gryganskyi A.P."/>
            <person name="Golan J."/>
            <person name="Dolatabadi S."/>
            <person name="Mondo S."/>
            <person name="Robb S."/>
            <person name="Idnurm A."/>
            <person name="Muszewska A."/>
            <person name="Steczkiewicz K."/>
            <person name="Masonjones S."/>
            <person name="Liao H.L."/>
            <person name="Gajdeczka M.T."/>
            <person name="Anike F."/>
            <person name="Vuek A."/>
            <person name="Anishchenko I.M."/>
            <person name="Voigt K."/>
            <person name="de Hoog G.S."/>
            <person name="Smith M.E."/>
            <person name="Heitman J."/>
            <person name="Vilgalys R."/>
            <person name="Stajich J.E."/>
        </authorList>
    </citation>
    <scope>NUCLEOTIDE SEQUENCE [LARGE SCALE GENOMIC DNA]</scope>
    <source>
        <strain evidence="3 4">CBS 357.93</strain>
    </source>
</reference>
<dbReference type="Gene3D" id="3.40.47.10">
    <property type="match status" value="1"/>
</dbReference>
<organism evidence="3 4">
    <name type="scientific">Rhizopus azygosporus</name>
    <name type="common">Rhizopus microsporus var. azygosporus</name>
    <dbReference type="NCBI Taxonomy" id="86630"/>
    <lineage>
        <taxon>Eukaryota</taxon>
        <taxon>Fungi</taxon>
        <taxon>Fungi incertae sedis</taxon>
        <taxon>Mucoromycota</taxon>
        <taxon>Mucoromycotina</taxon>
        <taxon>Mucoromycetes</taxon>
        <taxon>Mucorales</taxon>
        <taxon>Mucorineae</taxon>
        <taxon>Rhizopodaceae</taxon>
        <taxon>Rhizopus</taxon>
    </lineage>
</organism>
<dbReference type="Pfam" id="PF01154">
    <property type="entry name" value="HMG_CoA_synt_N"/>
    <property type="match status" value="1"/>
</dbReference>
<dbReference type="OrthoDB" id="1269963at2759"/>
<comment type="caution">
    <text evidence="3">The sequence shown here is derived from an EMBL/GenBank/DDBJ whole genome shotgun (WGS) entry which is preliminary data.</text>
</comment>
<evidence type="ECO:0000259" key="2">
    <source>
        <dbReference type="Pfam" id="PF01154"/>
    </source>
</evidence>
<dbReference type="PANTHER" id="PTHR43323">
    <property type="entry name" value="3-HYDROXY-3-METHYLGLUTARYL COENZYME A SYNTHASE"/>
    <property type="match status" value="1"/>
</dbReference>
<evidence type="ECO:0000256" key="1">
    <source>
        <dbReference type="ARBA" id="ARBA00022679"/>
    </source>
</evidence>
<keyword evidence="4" id="KW-1185">Reference proteome</keyword>
<dbReference type="EMBL" id="PJQL01002851">
    <property type="protein sequence ID" value="RCH82908.1"/>
    <property type="molecule type" value="Genomic_DNA"/>
</dbReference>
<proteinExistence type="predicted"/>
<keyword evidence="1" id="KW-0808">Transferase</keyword>
<dbReference type="GO" id="GO:0010142">
    <property type="term" value="P:farnesyl diphosphate biosynthetic process, mevalonate pathway"/>
    <property type="evidence" value="ECO:0007669"/>
    <property type="project" value="TreeGrafter"/>
</dbReference>
<dbReference type="InterPro" id="IPR016039">
    <property type="entry name" value="Thiolase-like"/>
</dbReference>
<dbReference type="InterPro" id="IPR013528">
    <property type="entry name" value="HMG_CoA_synth_N"/>
</dbReference>
<gene>
    <name evidence="3" type="primary">HMGCS1</name>
    <name evidence="3" type="ORF">CU097_000647</name>
</gene>
<sequence>MTATNYPQNVGILAMEMYFPKRCVIQSEMEVFDGVSAGKYTIGLGQEKMAFIDDREDVQSICLTAVQNLMEKYNIAYTDIGRLEV</sequence>
<dbReference type="Proteomes" id="UP000252139">
    <property type="component" value="Unassembled WGS sequence"/>
</dbReference>
<feature type="domain" description="Hydroxymethylglutaryl-coenzyme A synthase N-terminal" evidence="2">
    <location>
        <begin position="6"/>
        <end position="85"/>
    </location>
</feature>
<dbReference type="STRING" id="86630.A0A367IYZ7"/>
<protein>
    <submittedName>
        <fullName evidence="3">Hydroxymethylglutaryl-CoA synthase, cytoplasmic</fullName>
    </submittedName>
</protein>
<accession>A0A367IYZ7</accession>
<evidence type="ECO:0000313" key="4">
    <source>
        <dbReference type="Proteomes" id="UP000252139"/>
    </source>
</evidence>